<dbReference type="Proteomes" id="UP000281553">
    <property type="component" value="Unassembled WGS sequence"/>
</dbReference>
<dbReference type="GO" id="GO:0006493">
    <property type="term" value="P:protein O-linked glycosylation"/>
    <property type="evidence" value="ECO:0007669"/>
    <property type="project" value="TreeGrafter"/>
</dbReference>
<dbReference type="PANTHER" id="PTHR11675">
    <property type="entry name" value="N-ACETYLGALACTOSAMINYLTRANSFERASE"/>
    <property type="match status" value="1"/>
</dbReference>
<proteinExistence type="predicted"/>
<keyword evidence="1" id="KW-1015">Disulfide bond</keyword>
<evidence type="ECO:0008006" key="5">
    <source>
        <dbReference type="Google" id="ProtNLM"/>
    </source>
</evidence>
<feature type="chain" id="PRO_5018312657" description="Glycosyltransferase 2-like domain-containing protein" evidence="2">
    <location>
        <begin position="26"/>
        <end position="177"/>
    </location>
</feature>
<keyword evidence="2" id="KW-0732">Signal</keyword>
<accession>A0A3P6Q364</accession>
<sequence>MYRRSTSRRLLPWVSLVLSTHLLLFLLLHEDPRVELYASSAELQALGINSSIYAYRAARFNTYIANEPHRSGPGEHGRGVHLKISESHMKELIDEDGYNSMACAQIALDRSLGNRPAPECLAVNYPDQLPTASVILIFNNEPVRLVLRTAFSVVNRSPPKMLKEVILLDDGSTAGRL</sequence>
<keyword evidence="4" id="KW-1185">Reference proteome</keyword>
<dbReference type="GO" id="GO:0004653">
    <property type="term" value="F:polypeptide N-acetylgalactosaminyltransferase activity"/>
    <property type="evidence" value="ECO:0007669"/>
    <property type="project" value="TreeGrafter"/>
</dbReference>
<evidence type="ECO:0000313" key="3">
    <source>
        <dbReference type="EMBL" id="VDK36673.1"/>
    </source>
</evidence>
<gene>
    <name evidence="3" type="ORF">DILT_LOCUS794</name>
</gene>
<dbReference type="GO" id="GO:0005794">
    <property type="term" value="C:Golgi apparatus"/>
    <property type="evidence" value="ECO:0007669"/>
    <property type="project" value="TreeGrafter"/>
</dbReference>
<evidence type="ECO:0000256" key="1">
    <source>
        <dbReference type="ARBA" id="ARBA00023157"/>
    </source>
</evidence>
<feature type="signal peptide" evidence="2">
    <location>
        <begin position="1"/>
        <end position="25"/>
    </location>
</feature>
<dbReference type="Gene3D" id="3.90.550.10">
    <property type="entry name" value="Spore Coat Polysaccharide Biosynthesis Protein SpsA, Chain A"/>
    <property type="match status" value="1"/>
</dbReference>
<dbReference type="SUPFAM" id="SSF53448">
    <property type="entry name" value="Nucleotide-diphospho-sugar transferases"/>
    <property type="match status" value="1"/>
</dbReference>
<organism evidence="3 4">
    <name type="scientific">Dibothriocephalus latus</name>
    <name type="common">Fish tapeworm</name>
    <name type="synonym">Diphyllobothrium latum</name>
    <dbReference type="NCBI Taxonomy" id="60516"/>
    <lineage>
        <taxon>Eukaryota</taxon>
        <taxon>Metazoa</taxon>
        <taxon>Spiralia</taxon>
        <taxon>Lophotrochozoa</taxon>
        <taxon>Platyhelminthes</taxon>
        <taxon>Cestoda</taxon>
        <taxon>Eucestoda</taxon>
        <taxon>Diphyllobothriidea</taxon>
        <taxon>Diphyllobothriidae</taxon>
        <taxon>Dibothriocephalus</taxon>
    </lineage>
</organism>
<evidence type="ECO:0000256" key="2">
    <source>
        <dbReference type="SAM" id="SignalP"/>
    </source>
</evidence>
<dbReference type="PANTHER" id="PTHR11675:SF126">
    <property type="entry name" value="RICIN B LECTIN DOMAIN-CONTAINING PROTEIN"/>
    <property type="match status" value="1"/>
</dbReference>
<evidence type="ECO:0000313" key="4">
    <source>
        <dbReference type="Proteomes" id="UP000281553"/>
    </source>
</evidence>
<dbReference type="AlphaFoldDB" id="A0A3P6Q364"/>
<dbReference type="EMBL" id="UYRU01003920">
    <property type="protein sequence ID" value="VDK36673.1"/>
    <property type="molecule type" value="Genomic_DNA"/>
</dbReference>
<dbReference type="OrthoDB" id="6119243at2759"/>
<protein>
    <recommendedName>
        <fullName evidence="5">Glycosyltransferase 2-like domain-containing protein</fullName>
    </recommendedName>
</protein>
<name>A0A3P6Q364_DIBLA</name>
<reference evidence="3 4" key="1">
    <citation type="submission" date="2018-11" db="EMBL/GenBank/DDBJ databases">
        <authorList>
            <consortium name="Pathogen Informatics"/>
        </authorList>
    </citation>
    <scope>NUCLEOTIDE SEQUENCE [LARGE SCALE GENOMIC DNA]</scope>
</reference>
<dbReference type="InterPro" id="IPR029044">
    <property type="entry name" value="Nucleotide-diphossugar_trans"/>
</dbReference>